<dbReference type="InterPro" id="IPR045122">
    <property type="entry name" value="Csc1-like"/>
</dbReference>
<keyword evidence="2" id="KW-0812">Transmembrane</keyword>
<feature type="transmembrane region" description="Helical" evidence="2">
    <location>
        <begin position="125"/>
        <end position="146"/>
    </location>
</feature>
<dbReference type="GO" id="GO:0005227">
    <property type="term" value="F:calcium-activated cation channel activity"/>
    <property type="evidence" value="ECO:0007669"/>
    <property type="project" value="InterPro"/>
</dbReference>
<reference evidence="4" key="1">
    <citation type="journal article" date="2020" name="New Phytol.">
        <title>Comparative genomics reveals dynamic genome evolution in host specialist ectomycorrhizal fungi.</title>
        <authorList>
            <person name="Lofgren L.A."/>
            <person name="Nguyen N.H."/>
            <person name="Vilgalys R."/>
            <person name="Ruytinx J."/>
            <person name="Liao H.L."/>
            <person name="Branco S."/>
            <person name="Kuo A."/>
            <person name="LaButti K."/>
            <person name="Lipzen A."/>
            <person name="Andreopoulos W."/>
            <person name="Pangilinan J."/>
            <person name="Riley R."/>
            <person name="Hundley H."/>
            <person name="Na H."/>
            <person name="Barry K."/>
            <person name="Grigoriev I.V."/>
            <person name="Stajich J.E."/>
            <person name="Kennedy P.G."/>
        </authorList>
    </citation>
    <scope>NUCLEOTIDE SEQUENCE</scope>
    <source>
        <strain evidence="4">DOB743</strain>
    </source>
</reference>
<dbReference type="Pfam" id="PF02714">
    <property type="entry name" value="RSN1_7TM"/>
    <property type="match status" value="1"/>
</dbReference>
<evidence type="ECO:0000313" key="4">
    <source>
        <dbReference type="EMBL" id="KAG1784208.1"/>
    </source>
</evidence>
<gene>
    <name evidence="4" type="ORF">EV702DRAFT_1058054</name>
</gene>
<feature type="transmembrane region" description="Helical" evidence="2">
    <location>
        <begin position="909"/>
        <end position="932"/>
    </location>
</feature>
<keyword evidence="2" id="KW-1133">Transmembrane helix</keyword>
<feature type="region of interest" description="Disordered" evidence="1">
    <location>
        <begin position="1100"/>
        <end position="1120"/>
    </location>
</feature>
<feature type="region of interest" description="Disordered" evidence="1">
    <location>
        <begin position="443"/>
        <end position="482"/>
    </location>
</feature>
<dbReference type="PANTHER" id="PTHR13018:SF5">
    <property type="entry name" value="RE44586P"/>
    <property type="match status" value="1"/>
</dbReference>
<evidence type="ECO:0000313" key="5">
    <source>
        <dbReference type="Proteomes" id="UP000714275"/>
    </source>
</evidence>
<dbReference type="GO" id="GO:0005886">
    <property type="term" value="C:plasma membrane"/>
    <property type="evidence" value="ECO:0007669"/>
    <property type="project" value="TreeGrafter"/>
</dbReference>
<feature type="compositionally biased region" description="Polar residues" evidence="1">
    <location>
        <begin position="19"/>
        <end position="32"/>
    </location>
</feature>
<feature type="region of interest" description="Disordered" evidence="1">
    <location>
        <begin position="616"/>
        <end position="643"/>
    </location>
</feature>
<feature type="transmembrane region" description="Helical" evidence="2">
    <location>
        <begin position="868"/>
        <end position="889"/>
    </location>
</feature>
<dbReference type="PANTHER" id="PTHR13018">
    <property type="entry name" value="PROBABLE MEMBRANE PROTEIN DUF221-RELATED"/>
    <property type="match status" value="1"/>
</dbReference>
<keyword evidence="2" id="KW-0472">Membrane</keyword>
<dbReference type="Proteomes" id="UP000714275">
    <property type="component" value="Unassembled WGS sequence"/>
</dbReference>
<evidence type="ECO:0000256" key="2">
    <source>
        <dbReference type="SAM" id="Phobius"/>
    </source>
</evidence>
<feature type="compositionally biased region" description="Basic and acidic residues" evidence="1">
    <location>
        <begin position="1100"/>
        <end position="1112"/>
    </location>
</feature>
<feature type="compositionally biased region" description="Gly residues" evidence="1">
    <location>
        <begin position="570"/>
        <end position="584"/>
    </location>
</feature>
<feature type="transmembrane region" description="Helical" evidence="2">
    <location>
        <begin position="964"/>
        <end position="985"/>
    </location>
</feature>
<dbReference type="EMBL" id="JABBWD010000001">
    <property type="protein sequence ID" value="KAG1784208.1"/>
    <property type="molecule type" value="Genomic_DNA"/>
</dbReference>
<keyword evidence="5" id="KW-1185">Reference proteome</keyword>
<feature type="transmembrane region" description="Helical" evidence="2">
    <location>
        <begin position="217"/>
        <end position="240"/>
    </location>
</feature>
<comment type="caution">
    <text evidence="4">The sequence shown here is derived from an EMBL/GenBank/DDBJ whole genome shotgun (WGS) entry which is preliminary data.</text>
</comment>
<protein>
    <recommendedName>
        <fullName evidence="3">CSC1/OSCA1-like 7TM region domain-containing protein</fullName>
    </recommendedName>
</protein>
<feature type="transmembrane region" description="Helical" evidence="2">
    <location>
        <begin position="304"/>
        <end position="324"/>
    </location>
</feature>
<dbReference type="OrthoDB" id="2591106at2759"/>
<name>A0A9P7A873_9AGAM</name>
<feature type="region of interest" description="Disordered" evidence="1">
    <location>
        <begin position="536"/>
        <end position="587"/>
    </location>
</feature>
<feature type="region of interest" description="Disordered" evidence="1">
    <location>
        <begin position="1"/>
        <end position="32"/>
    </location>
</feature>
<proteinExistence type="predicted"/>
<feature type="transmembrane region" description="Helical" evidence="2">
    <location>
        <begin position="1024"/>
        <end position="1045"/>
    </location>
</feature>
<feature type="transmembrane region" description="Helical" evidence="2">
    <location>
        <begin position="821"/>
        <end position="848"/>
    </location>
</feature>
<feature type="transmembrane region" description="Helical" evidence="2">
    <location>
        <begin position="775"/>
        <end position="801"/>
    </location>
</feature>
<dbReference type="AlphaFoldDB" id="A0A9P7A873"/>
<dbReference type="InterPro" id="IPR003864">
    <property type="entry name" value="CSC1/OSCA1-like_7TM"/>
</dbReference>
<evidence type="ECO:0000256" key="1">
    <source>
        <dbReference type="SAM" id="MobiDB-lite"/>
    </source>
</evidence>
<organism evidence="4 5">
    <name type="scientific">Suillus placidus</name>
    <dbReference type="NCBI Taxonomy" id="48579"/>
    <lineage>
        <taxon>Eukaryota</taxon>
        <taxon>Fungi</taxon>
        <taxon>Dikarya</taxon>
        <taxon>Basidiomycota</taxon>
        <taxon>Agaricomycotina</taxon>
        <taxon>Agaricomycetes</taxon>
        <taxon>Agaricomycetidae</taxon>
        <taxon>Boletales</taxon>
        <taxon>Suillineae</taxon>
        <taxon>Suillaceae</taxon>
        <taxon>Suillus</taxon>
    </lineage>
</organism>
<feature type="transmembrane region" description="Helical" evidence="2">
    <location>
        <begin position="1051"/>
        <end position="1071"/>
    </location>
</feature>
<feature type="domain" description="CSC1/OSCA1-like 7TM region" evidence="3">
    <location>
        <begin position="775"/>
        <end position="1037"/>
    </location>
</feature>
<accession>A0A9P7A873</accession>
<sequence length="1252" mass="136203">MTIHADAGLTLRPRRLQADGQSQGWSETASGTTYSLTPSDELSFMLNLLSVTPNPGGSMSSSSPYPVMYTPSYPTVTQSTSTFVSYSTAVVSGSDSSSNIFSYRSAAQIQPVCIGDGLDAASDGVIATVVLPTSVGLAIWLLFAVLRPRYRQIYALREWFVQQELRPHRLSSNLGAFLFPSVPLVPPTPSDVSDAGRSAPVDARLFPSDEELSQRTLWTCLIIVLGWSLVGLGGALPIYLVSTPCLAHSAGDPNFIGVYSTIQDLSLLRLLQLLEASSASTNTAYSLLDVLNDNNQASRARLRIVILAILAVFAATLPALYKILKEINNIEMGWLSSRKASGFAGWGEKRVKDYLVKIGLSSSLGGSSRSNNRLPQQNTQGSVFEVDVQSLFTVCDTHNLALLIEERDEILDSLEVAETRYISSFKISTPDPSIADLEILAPSGSEETPSRPHIGRPRALVGSRNRPRHRRHNPAQANSSFAPTSFVAPSQYYKLRGLKSVDGGRLADGISTPISLTDSFKQRIVGSHFQEVGRDSASYNAIPSGSRVKTEEIGEPSISVPDPKYYRPNHGGGSSESGGGGTGTGTEYLTVESSLDTRGSLDDDWVVLTRGIDFGNPLGEGPCTGPASRPQEELAPRRQRQIPLDTSSDRRETFPLRIRPKDNIPAEDVPPPHLRLQPRQPFVRPASDLNYDNLGAVYTEINQWRSRLKLINMQIAEAQQDSYADIADGAPIKGWIIIGRGLRHMHAVELIEGRAKEDVRWDTLQNETTLLDSTAFWLVMVVVNILLAAGLTAVAGLALGAASSVEHYLPFFRPFSDHGNLVSGLATSLAPAIGATLFTVIALTIVKWAAGWSGVVSVSGVRMLVVKLVFYTITVMVATFTITAGALLFALRAFSLEVDIAKTVATGCVYMSAFAFVLVINVAVLFPGLMLLQPFRLWCVLRSEQDAVTPRQRFRAVYPTTYDASYAASACVLSMVFASAFSLIFPLIGPAIVILLFLTLVAHRYLIGYVYARTLSETGGLLQIWLLKRLGTLLALQPLLLGLILLSRRLWIEGGILSGIALIVAGMVEVYTMHKTRLASLQALPENTQESLQVFRRALESDNRTDTDDENRSMNTARGNRTRGSMASVLEMMSLTLAVMPSASSHRGPLPLRTETLDDLIATERAARTHPDAPPHLPPLSFGNHAEEMSTIMYAPELLAPPPIIWLPNDTAGVAKTEAIDLRKYHDIHVALDVHARDVILPKRSTSTRTHV</sequence>
<feature type="transmembrane region" description="Helical" evidence="2">
    <location>
        <begin position="991"/>
        <end position="1012"/>
    </location>
</feature>
<evidence type="ECO:0000259" key="3">
    <source>
        <dbReference type="Pfam" id="PF02714"/>
    </source>
</evidence>